<reference evidence="1 2" key="1">
    <citation type="submission" date="2019-03" db="EMBL/GenBank/DDBJ databases">
        <title>First draft genome of Liparis tanakae, snailfish: a comprehensive survey of snailfish specific genes.</title>
        <authorList>
            <person name="Kim W."/>
            <person name="Song I."/>
            <person name="Jeong J.-H."/>
            <person name="Kim D."/>
            <person name="Kim S."/>
            <person name="Ryu S."/>
            <person name="Song J.Y."/>
            <person name="Lee S.K."/>
        </authorList>
    </citation>
    <scope>NUCLEOTIDE SEQUENCE [LARGE SCALE GENOMIC DNA]</scope>
    <source>
        <tissue evidence="1">Muscle</tissue>
    </source>
</reference>
<keyword evidence="2" id="KW-1185">Reference proteome</keyword>
<name>A0A4Z2II05_9TELE</name>
<dbReference type="AlphaFoldDB" id="A0A4Z2II05"/>
<dbReference type="Proteomes" id="UP000314294">
    <property type="component" value="Unassembled WGS sequence"/>
</dbReference>
<evidence type="ECO:0000313" key="2">
    <source>
        <dbReference type="Proteomes" id="UP000314294"/>
    </source>
</evidence>
<proteinExistence type="predicted"/>
<organism evidence="1 2">
    <name type="scientific">Liparis tanakae</name>
    <name type="common">Tanaka's snailfish</name>
    <dbReference type="NCBI Taxonomy" id="230148"/>
    <lineage>
        <taxon>Eukaryota</taxon>
        <taxon>Metazoa</taxon>
        <taxon>Chordata</taxon>
        <taxon>Craniata</taxon>
        <taxon>Vertebrata</taxon>
        <taxon>Euteleostomi</taxon>
        <taxon>Actinopterygii</taxon>
        <taxon>Neopterygii</taxon>
        <taxon>Teleostei</taxon>
        <taxon>Neoteleostei</taxon>
        <taxon>Acanthomorphata</taxon>
        <taxon>Eupercaria</taxon>
        <taxon>Perciformes</taxon>
        <taxon>Cottioidei</taxon>
        <taxon>Cottales</taxon>
        <taxon>Liparidae</taxon>
        <taxon>Liparis</taxon>
    </lineage>
</organism>
<gene>
    <name evidence="1" type="ORF">EYF80_012475</name>
</gene>
<accession>A0A4Z2II05</accession>
<dbReference type="EMBL" id="SRLO01000084">
    <property type="protein sequence ID" value="TNN77361.1"/>
    <property type="molecule type" value="Genomic_DNA"/>
</dbReference>
<evidence type="ECO:0000313" key="1">
    <source>
        <dbReference type="EMBL" id="TNN77361.1"/>
    </source>
</evidence>
<sequence>MAVGCNAIASLSDAEQTPSFKVQSACLPLGHHTMNPRGVFPSPSDCVAEPSVTRATVSSPPLTRSNVLRRTAACCLFVSSCPWAIYRPAVSRDT</sequence>
<protein>
    <submittedName>
        <fullName evidence="1">Uncharacterized protein</fullName>
    </submittedName>
</protein>
<comment type="caution">
    <text evidence="1">The sequence shown here is derived from an EMBL/GenBank/DDBJ whole genome shotgun (WGS) entry which is preliminary data.</text>
</comment>